<dbReference type="FunCoup" id="Q755W2">
    <property type="interactions" value="126"/>
</dbReference>
<keyword evidence="2" id="KW-0143">Chaperone</keyword>
<dbReference type="STRING" id="284811.Q755W2"/>
<dbReference type="GeneID" id="4621477"/>
<dbReference type="RefSeq" id="NP_985261.1">
    <property type="nucleotide sequence ID" value="NM_210615.1"/>
</dbReference>
<dbReference type="GO" id="GO:0140662">
    <property type="term" value="F:ATP-dependent protein folding chaperone"/>
    <property type="evidence" value="ECO:0007669"/>
    <property type="project" value="InterPro"/>
</dbReference>
<sequence>MCALPSDPQRLHLGGSRIMHVMLRSSVRGVKTLYTPVYNAQDAATRDGLLYHLRLLDKVLNNSSHSRTLLFESKYKRLPTFVTSRDTTRLDKITKELMTDLQKDQILNHTLQLDPRQKLGKIGLELFLDCAEGELSPTGTTLALALLQAYNRFPSRETLTDITGTLDEARRILAEQKVILSSPADIEALVDQLAFDRDDGVTAKRVLKALDYKLHSDDIVRVVRGNTMSDEIEKSEGWKYPCGVWDRSEAYLRSLELPTRKLVSINQPCMVLVYDGTLREPSSILPTLHYAAHLGRPLLLFVTGEVLGDALSYITIHNNKHRRKDNPAAAVILKYSAADHLGLTIQENHSLLEFLGLPHGVGSIYSPAFSAQLPSRHTAADYYGSVASLKATTGESFLHNPGVRSISDPALRTTLTVRVGAPSELEIDQRRAALDTLLNVQLCHGLASGFVPAHGVALAKAAALLNPSPNRPGACAARDALLLPLDQASRALLPSATLAPRAVADTVTDPDFFSAYLPARTDVRANGFLEPWRALDRTLTHVTSFVTAAASCSRLVARVLDRPPKQAGTSST</sequence>
<dbReference type="GO" id="GO:0005743">
    <property type="term" value="C:mitochondrial inner membrane"/>
    <property type="evidence" value="ECO:0000318"/>
    <property type="project" value="GO_Central"/>
</dbReference>
<comment type="similarity">
    <text evidence="1">Belongs to the chaperonin (HSP60) family.</text>
</comment>
<dbReference type="GO" id="GO:0051087">
    <property type="term" value="F:protein-folding chaperone binding"/>
    <property type="evidence" value="ECO:0000318"/>
    <property type="project" value="GO_Central"/>
</dbReference>
<dbReference type="HOGENOM" id="CLU_485763_0_0_1"/>
<gene>
    <name evidence="3" type="ORF">AGOS_AER406C</name>
</gene>
<dbReference type="Proteomes" id="UP000000591">
    <property type="component" value="Chromosome V"/>
</dbReference>
<dbReference type="OMA" id="PSKMCAD"/>
<dbReference type="EMBL" id="AE016818">
    <property type="protein sequence ID" value="AAS53085.1"/>
    <property type="molecule type" value="Genomic_DNA"/>
</dbReference>
<organism evidence="3 4">
    <name type="scientific">Eremothecium gossypii (strain ATCC 10895 / CBS 109.51 / FGSC 9923 / NRRL Y-1056)</name>
    <name type="common">Yeast</name>
    <name type="synonym">Ashbya gossypii</name>
    <dbReference type="NCBI Taxonomy" id="284811"/>
    <lineage>
        <taxon>Eukaryota</taxon>
        <taxon>Fungi</taxon>
        <taxon>Dikarya</taxon>
        <taxon>Ascomycota</taxon>
        <taxon>Saccharomycotina</taxon>
        <taxon>Saccharomycetes</taxon>
        <taxon>Saccharomycetales</taxon>
        <taxon>Saccharomycetaceae</taxon>
        <taxon>Eremothecium</taxon>
    </lineage>
</organism>
<dbReference type="KEGG" id="ago:AGOS_AER406C"/>
<dbReference type="GO" id="GO:0007005">
    <property type="term" value="P:mitochondrion organization"/>
    <property type="evidence" value="ECO:0000318"/>
    <property type="project" value="GO_Central"/>
</dbReference>
<dbReference type="SUPFAM" id="SSF52029">
    <property type="entry name" value="GroEL apical domain-like"/>
    <property type="match status" value="1"/>
</dbReference>
<evidence type="ECO:0000256" key="1">
    <source>
        <dbReference type="ARBA" id="ARBA00006607"/>
    </source>
</evidence>
<evidence type="ECO:0000313" key="3">
    <source>
        <dbReference type="EMBL" id="AAS53085.1"/>
    </source>
</evidence>
<protein>
    <submittedName>
        <fullName evidence="3">AER406Cp</fullName>
    </submittedName>
</protein>
<dbReference type="GO" id="GO:0042026">
    <property type="term" value="P:protein refolding"/>
    <property type="evidence" value="ECO:0007669"/>
    <property type="project" value="InterPro"/>
</dbReference>
<dbReference type="InParanoid" id="Q755W2"/>
<accession>Q755W2</accession>
<dbReference type="GO" id="GO:0005759">
    <property type="term" value="C:mitochondrial matrix"/>
    <property type="evidence" value="ECO:0000318"/>
    <property type="project" value="GO_Central"/>
</dbReference>
<dbReference type="Gene3D" id="3.50.7.10">
    <property type="entry name" value="GroEL"/>
    <property type="match status" value="1"/>
</dbReference>
<dbReference type="AlphaFoldDB" id="Q755W2"/>
<dbReference type="PANTHER" id="PTHR45633">
    <property type="entry name" value="60 KDA HEAT SHOCK PROTEIN, MITOCHONDRIAL"/>
    <property type="match status" value="1"/>
</dbReference>
<dbReference type="GO" id="GO:0045041">
    <property type="term" value="P:protein import into mitochondrial intermembrane space"/>
    <property type="evidence" value="ECO:0000318"/>
    <property type="project" value="GO_Central"/>
</dbReference>
<dbReference type="GO" id="GO:0034514">
    <property type="term" value="P:mitochondrial unfolded protein response"/>
    <property type="evidence" value="ECO:0000318"/>
    <property type="project" value="GO_Central"/>
</dbReference>
<keyword evidence="4" id="KW-1185">Reference proteome</keyword>
<dbReference type="OrthoDB" id="4056908at2759"/>
<name>Q755W2_EREGS</name>
<dbReference type="GO" id="GO:0006457">
    <property type="term" value="P:protein folding"/>
    <property type="evidence" value="ECO:0000318"/>
    <property type="project" value="GO_Central"/>
</dbReference>
<dbReference type="InterPro" id="IPR027409">
    <property type="entry name" value="GroEL-like_apical_dom_sf"/>
</dbReference>
<dbReference type="eggNOG" id="KOG0356">
    <property type="taxonomic scope" value="Eukaryota"/>
</dbReference>
<reference evidence="4" key="2">
    <citation type="journal article" date="2013" name="G3 (Bethesda)">
        <title>Genomes of Ashbya fungi isolated from insects reveal four mating-type loci, numerous translocations, lack of transposons, and distinct gene duplications.</title>
        <authorList>
            <person name="Dietrich F.S."/>
            <person name="Voegeli S."/>
            <person name="Kuo S."/>
            <person name="Philippsen P."/>
        </authorList>
    </citation>
    <scope>GENOME REANNOTATION</scope>
    <source>
        <strain evidence="4">ATCC 10895 / CBS 109.51 / FGSC 9923 / NRRL Y-1056</strain>
    </source>
</reference>
<proteinExistence type="inferred from homology"/>
<dbReference type="InterPro" id="IPR001844">
    <property type="entry name" value="Cpn60/GroEL"/>
</dbReference>
<reference evidence="3 4" key="1">
    <citation type="journal article" date="2004" name="Science">
        <title>The Ashbya gossypii genome as a tool for mapping the ancient Saccharomyces cerevisiae genome.</title>
        <authorList>
            <person name="Dietrich F.S."/>
            <person name="Voegeli S."/>
            <person name="Brachat S."/>
            <person name="Lerch A."/>
            <person name="Gates K."/>
            <person name="Steiner S."/>
            <person name="Mohr C."/>
            <person name="Pohlmann R."/>
            <person name="Luedi P."/>
            <person name="Choi S."/>
            <person name="Wing R.A."/>
            <person name="Flavier A."/>
            <person name="Gaffney T.D."/>
            <person name="Philippsen P."/>
        </authorList>
    </citation>
    <scope>NUCLEOTIDE SEQUENCE [LARGE SCALE GENOMIC DNA]</scope>
    <source>
        <strain evidence="4">ATCC 10895 / CBS 109.51 / FGSC 9923 / NRRL Y-1056</strain>
    </source>
</reference>
<evidence type="ECO:0000256" key="2">
    <source>
        <dbReference type="ARBA" id="ARBA00023186"/>
    </source>
</evidence>
<evidence type="ECO:0000313" key="4">
    <source>
        <dbReference type="Proteomes" id="UP000000591"/>
    </source>
</evidence>